<keyword evidence="2" id="KW-0472">Membrane</keyword>
<feature type="transmembrane region" description="Helical" evidence="2">
    <location>
        <begin position="7"/>
        <end position="24"/>
    </location>
</feature>
<dbReference type="Proteomes" id="UP001501510">
    <property type="component" value="Unassembled WGS sequence"/>
</dbReference>
<evidence type="ECO:0000256" key="1">
    <source>
        <dbReference type="SAM" id="Coils"/>
    </source>
</evidence>
<evidence type="ECO:0000256" key="2">
    <source>
        <dbReference type="SAM" id="Phobius"/>
    </source>
</evidence>
<gene>
    <name evidence="3" type="ORF">GCM10008906_31280</name>
</gene>
<sequence length="89" mass="10798">MKNKFKLKNIVLILLFVYMCFIFVTQRITMHKINNEIDKKEVQLDKAKKKNQKLQDEVKLSKSKDYRERLARERLRFIKEGETPVINNK</sequence>
<keyword evidence="4" id="KW-1185">Reference proteome</keyword>
<evidence type="ECO:0000313" key="4">
    <source>
        <dbReference type="Proteomes" id="UP001501510"/>
    </source>
</evidence>
<dbReference type="RefSeq" id="WP_343763063.1">
    <property type="nucleotide sequence ID" value="NZ_BAAACG010000016.1"/>
</dbReference>
<dbReference type="EMBL" id="BAAACG010000016">
    <property type="protein sequence ID" value="GAA0745254.1"/>
    <property type="molecule type" value="Genomic_DNA"/>
</dbReference>
<dbReference type="Pfam" id="PF04977">
    <property type="entry name" value="DivIC"/>
    <property type="match status" value="1"/>
</dbReference>
<organism evidence="3 4">
    <name type="scientific">Clostridium oceanicum</name>
    <dbReference type="NCBI Taxonomy" id="1543"/>
    <lineage>
        <taxon>Bacteria</taxon>
        <taxon>Bacillati</taxon>
        <taxon>Bacillota</taxon>
        <taxon>Clostridia</taxon>
        <taxon>Eubacteriales</taxon>
        <taxon>Clostridiaceae</taxon>
        <taxon>Clostridium</taxon>
    </lineage>
</organism>
<accession>A0ABP3V3W6</accession>
<evidence type="ECO:0000313" key="3">
    <source>
        <dbReference type="EMBL" id="GAA0745254.1"/>
    </source>
</evidence>
<keyword evidence="1" id="KW-0175">Coiled coil</keyword>
<name>A0ABP3V3W6_9CLOT</name>
<feature type="coiled-coil region" evidence="1">
    <location>
        <begin position="30"/>
        <end position="64"/>
    </location>
</feature>
<keyword evidence="2" id="KW-0812">Transmembrane</keyword>
<proteinExistence type="predicted"/>
<dbReference type="InterPro" id="IPR007060">
    <property type="entry name" value="FtsL/DivIC"/>
</dbReference>
<keyword evidence="2" id="KW-1133">Transmembrane helix</keyword>
<reference evidence="4" key="1">
    <citation type="journal article" date="2019" name="Int. J. Syst. Evol. Microbiol.">
        <title>The Global Catalogue of Microorganisms (GCM) 10K type strain sequencing project: providing services to taxonomists for standard genome sequencing and annotation.</title>
        <authorList>
            <consortium name="The Broad Institute Genomics Platform"/>
            <consortium name="The Broad Institute Genome Sequencing Center for Infectious Disease"/>
            <person name="Wu L."/>
            <person name="Ma J."/>
        </authorList>
    </citation>
    <scope>NUCLEOTIDE SEQUENCE [LARGE SCALE GENOMIC DNA]</scope>
    <source>
        <strain evidence="4">JCM 1407</strain>
    </source>
</reference>
<protein>
    <submittedName>
        <fullName evidence="3">Septum formation initiator family protein</fullName>
    </submittedName>
</protein>
<comment type="caution">
    <text evidence="3">The sequence shown here is derived from an EMBL/GenBank/DDBJ whole genome shotgun (WGS) entry which is preliminary data.</text>
</comment>